<reference evidence="2 3" key="1">
    <citation type="submission" date="2018-04" db="EMBL/GenBank/DDBJ databases">
        <authorList>
            <person name="Zhang X."/>
            <person name="Yuan J."/>
            <person name="Li F."/>
            <person name="Xiang J."/>
        </authorList>
    </citation>
    <scope>NUCLEOTIDE SEQUENCE [LARGE SCALE GENOMIC DNA]</scope>
    <source>
        <tissue evidence="2">Muscle</tissue>
    </source>
</reference>
<dbReference type="Pfam" id="PF07258">
    <property type="entry name" value="COMM_domain"/>
    <property type="match status" value="1"/>
</dbReference>
<keyword evidence="3" id="KW-1185">Reference proteome</keyword>
<proteinExistence type="predicted"/>
<protein>
    <submittedName>
        <fullName evidence="2">Putative COMM domain-containing protein 7-like</fullName>
    </submittedName>
</protein>
<evidence type="ECO:0000259" key="1">
    <source>
        <dbReference type="PROSITE" id="PS51269"/>
    </source>
</evidence>
<dbReference type="Proteomes" id="UP000283509">
    <property type="component" value="Unassembled WGS sequence"/>
</dbReference>
<dbReference type="STRING" id="6689.A0A3R7PG47"/>
<dbReference type="InterPro" id="IPR017920">
    <property type="entry name" value="COMM"/>
</dbReference>
<accession>A0A3R7PG47</accession>
<evidence type="ECO:0000313" key="2">
    <source>
        <dbReference type="EMBL" id="ROT65437.1"/>
    </source>
</evidence>
<evidence type="ECO:0000313" key="3">
    <source>
        <dbReference type="Proteomes" id="UP000283509"/>
    </source>
</evidence>
<dbReference type="AlphaFoldDB" id="A0A3R7PG47"/>
<reference evidence="2 3" key="2">
    <citation type="submission" date="2019-01" db="EMBL/GenBank/DDBJ databases">
        <title>The decoding of complex shrimp genome reveals the adaptation for benthos swimmer, frequently molting mechanism and breeding impact on genome.</title>
        <authorList>
            <person name="Sun Y."/>
            <person name="Gao Y."/>
            <person name="Yu Y."/>
        </authorList>
    </citation>
    <scope>NUCLEOTIDE SEQUENCE [LARGE SCALE GENOMIC DNA]</scope>
    <source>
        <tissue evidence="2">Muscle</tissue>
    </source>
</reference>
<organism evidence="2 3">
    <name type="scientific">Penaeus vannamei</name>
    <name type="common">Whiteleg shrimp</name>
    <name type="synonym">Litopenaeus vannamei</name>
    <dbReference type="NCBI Taxonomy" id="6689"/>
    <lineage>
        <taxon>Eukaryota</taxon>
        <taxon>Metazoa</taxon>
        <taxon>Ecdysozoa</taxon>
        <taxon>Arthropoda</taxon>
        <taxon>Crustacea</taxon>
        <taxon>Multicrustacea</taxon>
        <taxon>Malacostraca</taxon>
        <taxon>Eumalacostraca</taxon>
        <taxon>Eucarida</taxon>
        <taxon>Decapoda</taxon>
        <taxon>Dendrobranchiata</taxon>
        <taxon>Penaeoidea</taxon>
        <taxon>Penaeidae</taxon>
        <taxon>Penaeus</taxon>
    </lineage>
</organism>
<name>A0A3R7PG47_PENVA</name>
<dbReference type="EMBL" id="QCYY01003084">
    <property type="protein sequence ID" value="ROT65437.1"/>
    <property type="molecule type" value="Genomic_DNA"/>
</dbReference>
<sequence length="194" mass="22301">MPSPSAVMLSEEYKRSLTELSEMDNDAFLTSWEMALEHLRTYKEQEEILPYYTMQHQKDTLELKSARIAKLLEHLHETNSDQDLAKLLTSSGLRKEIVNIITSQSEHIRKLMSSRILLNNPREQLIDLQWKFGVVAGSSSKGEAGRTFVQVKIVSKSPSGAVKARHVEVSLKKFYDFLHQLEKAKATLEYMNYL</sequence>
<gene>
    <name evidence="2" type="ORF">C7M84_016578</name>
</gene>
<feature type="domain" description="COMM" evidence="1">
    <location>
        <begin position="124"/>
        <end position="192"/>
    </location>
</feature>
<comment type="caution">
    <text evidence="2">The sequence shown here is derived from an EMBL/GenBank/DDBJ whole genome shotgun (WGS) entry which is preliminary data.</text>
</comment>
<dbReference type="OrthoDB" id="76101at2759"/>
<dbReference type="PROSITE" id="PS51269">
    <property type="entry name" value="COMM"/>
    <property type="match status" value="1"/>
</dbReference>